<dbReference type="EMBL" id="ASPP01022199">
    <property type="protein sequence ID" value="ETO11661.1"/>
    <property type="molecule type" value="Genomic_DNA"/>
</dbReference>
<proteinExistence type="predicted"/>
<dbReference type="AlphaFoldDB" id="X6MDA5"/>
<sequence length="178" mass="20301">MVKEVSLQKAMIVIEEKVGFKNQTLQLFFLIDLTFSLQNEMVITKGLRHIKKEYKSCICVMCQDQVQGPIDNNELVDAEDLFAIEERVTIETFPEQATWLKVVSKLNGSKENKEKEEHVKVIYPVSTGRGVQVTANDLKTQDPQKYVGIPDDHLKISLIDVSLPKDVIILVERDNKSQ</sequence>
<organism evidence="1 2">
    <name type="scientific">Reticulomyxa filosa</name>
    <dbReference type="NCBI Taxonomy" id="46433"/>
    <lineage>
        <taxon>Eukaryota</taxon>
        <taxon>Sar</taxon>
        <taxon>Rhizaria</taxon>
        <taxon>Retaria</taxon>
        <taxon>Foraminifera</taxon>
        <taxon>Monothalamids</taxon>
        <taxon>Reticulomyxidae</taxon>
        <taxon>Reticulomyxa</taxon>
    </lineage>
</organism>
<evidence type="ECO:0000313" key="2">
    <source>
        <dbReference type="Proteomes" id="UP000023152"/>
    </source>
</evidence>
<name>X6MDA5_RETFI</name>
<reference evidence="1 2" key="1">
    <citation type="journal article" date="2013" name="Curr. Biol.">
        <title>The Genome of the Foraminiferan Reticulomyxa filosa.</title>
        <authorList>
            <person name="Glockner G."/>
            <person name="Hulsmann N."/>
            <person name="Schleicher M."/>
            <person name="Noegel A.A."/>
            <person name="Eichinger L."/>
            <person name="Gallinger C."/>
            <person name="Pawlowski J."/>
            <person name="Sierra R."/>
            <person name="Euteneuer U."/>
            <person name="Pillet L."/>
            <person name="Moustafa A."/>
            <person name="Platzer M."/>
            <person name="Groth M."/>
            <person name="Szafranski K."/>
            <person name="Schliwa M."/>
        </authorList>
    </citation>
    <scope>NUCLEOTIDE SEQUENCE [LARGE SCALE GENOMIC DNA]</scope>
</reference>
<accession>X6MDA5</accession>
<comment type="caution">
    <text evidence="1">The sequence shown here is derived from an EMBL/GenBank/DDBJ whole genome shotgun (WGS) entry which is preliminary data.</text>
</comment>
<evidence type="ECO:0000313" key="1">
    <source>
        <dbReference type="EMBL" id="ETO11661.1"/>
    </source>
</evidence>
<dbReference type="Proteomes" id="UP000023152">
    <property type="component" value="Unassembled WGS sequence"/>
</dbReference>
<gene>
    <name evidence="1" type="ORF">RFI_25715</name>
</gene>
<keyword evidence="2" id="KW-1185">Reference proteome</keyword>
<protein>
    <submittedName>
        <fullName evidence="1">Uncharacterized protein</fullName>
    </submittedName>
</protein>